<feature type="domain" description="B box-type" evidence="7">
    <location>
        <begin position="163"/>
        <end position="204"/>
    </location>
</feature>
<dbReference type="SUPFAM" id="SSF57845">
    <property type="entry name" value="B-box zinc-binding domain"/>
    <property type="match status" value="1"/>
</dbReference>
<dbReference type="Pfam" id="PF13445">
    <property type="entry name" value="zf-RING_UBOX"/>
    <property type="match status" value="1"/>
</dbReference>
<dbReference type="Pfam" id="PF00643">
    <property type="entry name" value="zf-B_box"/>
    <property type="match status" value="1"/>
</dbReference>
<dbReference type="InterPro" id="IPR001841">
    <property type="entry name" value="Znf_RING"/>
</dbReference>
<reference evidence="8" key="1">
    <citation type="submission" date="2022-03" db="EMBL/GenBank/DDBJ databases">
        <authorList>
            <person name="Martin C."/>
        </authorList>
    </citation>
    <scope>NUCLEOTIDE SEQUENCE</scope>
</reference>
<evidence type="ECO:0000256" key="3">
    <source>
        <dbReference type="ARBA" id="ARBA00022833"/>
    </source>
</evidence>
<dbReference type="GO" id="GO:0061630">
    <property type="term" value="F:ubiquitin protein ligase activity"/>
    <property type="evidence" value="ECO:0007669"/>
    <property type="project" value="TreeGrafter"/>
</dbReference>
<accession>A0A8S4PM64</accession>
<gene>
    <name evidence="8" type="ORF">OFUS_LOCUS19969</name>
</gene>
<dbReference type="InterPro" id="IPR000315">
    <property type="entry name" value="Znf_B-box"/>
</dbReference>
<dbReference type="PROSITE" id="PS00518">
    <property type="entry name" value="ZF_RING_1"/>
    <property type="match status" value="1"/>
</dbReference>
<dbReference type="GO" id="GO:0005654">
    <property type="term" value="C:nucleoplasm"/>
    <property type="evidence" value="ECO:0007669"/>
    <property type="project" value="TreeGrafter"/>
</dbReference>
<dbReference type="EMBL" id="CAIIXF020000009">
    <property type="protein sequence ID" value="CAH1795431.1"/>
    <property type="molecule type" value="Genomic_DNA"/>
</dbReference>
<dbReference type="SMART" id="SM00336">
    <property type="entry name" value="BBOX"/>
    <property type="match status" value="2"/>
</dbReference>
<dbReference type="GO" id="GO:0008270">
    <property type="term" value="F:zinc ion binding"/>
    <property type="evidence" value="ECO:0007669"/>
    <property type="project" value="UniProtKB-KW"/>
</dbReference>
<evidence type="ECO:0000256" key="4">
    <source>
        <dbReference type="PROSITE-ProRule" id="PRU00024"/>
    </source>
</evidence>
<dbReference type="PANTHER" id="PTHR25462">
    <property type="entry name" value="BONUS, ISOFORM C-RELATED"/>
    <property type="match status" value="1"/>
</dbReference>
<comment type="caution">
    <text evidence="8">The sequence shown here is derived from an EMBL/GenBank/DDBJ whole genome shotgun (WGS) entry which is preliminary data.</text>
</comment>
<dbReference type="InterPro" id="IPR027370">
    <property type="entry name" value="Znf-RING_euk"/>
</dbReference>
<dbReference type="InterPro" id="IPR013083">
    <property type="entry name" value="Znf_RING/FYVE/PHD"/>
</dbReference>
<sequence>MASLEEHYKEFLTCQICFDIYDIPKSLPCLHVFCQGCLDYWISQSTDDTQFPCPICRANFSKTGGGAADYLTNFHMNSMVDALKNILTKDGADKVTIESLCDICTASGENVTAEHRCIECDEKLCQSCGKTHRHSKLTKSHQVIDFTGDELKDAQAIIEVISTKNVYCSKHKDEPVKFFCTSDNEALCQVCFVTGHASHNCEDINESAKSKLKEVAKLIELATKREKRFENSINRTSNVIKAVDKAVGKAQQDAKEDKALAQTVLDTHYGDLEGNIYELKTAKVKALQAHAENLQLLKGIAETTKLQMMSLQQHGHPVEVVNMGNYITSKVEEWSQSFDPNKGTPVDEPIGIELYPCRIQDLQLSLANLPYEDDGNEDDDLESLGESVGDSVEDAAETLDQLDDKDEKEYLGPVHRGIKCDICTNKDHLEEETREANEEVLALEGASILEVLTLGDFTLRILTLVVINLGNLILEANSHLLTLETREEEEVILGEGDQLTEGGEGDTPSNLPPLNPTTNRCLVDLNPKEGMEGRKRNKTRKVERINHWSIQPIKEIERKDETLPNKLRVL</sequence>
<dbReference type="SUPFAM" id="SSF57850">
    <property type="entry name" value="RING/U-box"/>
    <property type="match status" value="1"/>
</dbReference>
<evidence type="ECO:0000256" key="1">
    <source>
        <dbReference type="ARBA" id="ARBA00022723"/>
    </source>
</evidence>
<evidence type="ECO:0000259" key="6">
    <source>
        <dbReference type="PROSITE" id="PS50089"/>
    </source>
</evidence>
<dbReference type="Gene3D" id="3.30.40.10">
    <property type="entry name" value="Zinc/RING finger domain, C3HC4 (zinc finger)"/>
    <property type="match status" value="1"/>
</dbReference>
<dbReference type="PROSITE" id="PS50119">
    <property type="entry name" value="ZF_BBOX"/>
    <property type="match status" value="2"/>
</dbReference>
<keyword evidence="3" id="KW-0862">Zinc</keyword>
<dbReference type="PROSITE" id="PS50089">
    <property type="entry name" value="ZF_RING_2"/>
    <property type="match status" value="1"/>
</dbReference>
<feature type="domain" description="RING-type" evidence="6">
    <location>
        <begin position="14"/>
        <end position="57"/>
    </location>
</feature>
<dbReference type="InterPro" id="IPR047153">
    <property type="entry name" value="TRIM45/56/19-like"/>
</dbReference>
<dbReference type="GO" id="GO:0060340">
    <property type="term" value="P:positive regulation of type I interferon-mediated signaling pathway"/>
    <property type="evidence" value="ECO:0007669"/>
    <property type="project" value="TreeGrafter"/>
</dbReference>
<feature type="domain" description="B box-type" evidence="7">
    <location>
        <begin position="103"/>
        <end position="146"/>
    </location>
</feature>
<proteinExistence type="predicted"/>
<dbReference type="PANTHER" id="PTHR25462:SF299">
    <property type="entry name" value="E3 UBIQUITIN-PROTEIN LIGASE TRIM56"/>
    <property type="match status" value="1"/>
</dbReference>
<feature type="region of interest" description="Disordered" evidence="5">
    <location>
        <begin position="496"/>
        <end position="517"/>
    </location>
</feature>
<dbReference type="Proteomes" id="UP000749559">
    <property type="component" value="Unassembled WGS sequence"/>
</dbReference>
<dbReference type="OrthoDB" id="6133371at2759"/>
<evidence type="ECO:0000259" key="7">
    <source>
        <dbReference type="PROSITE" id="PS50119"/>
    </source>
</evidence>
<protein>
    <submittedName>
        <fullName evidence="8">Uncharacterized protein</fullName>
    </submittedName>
</protein>
<organism evidence="8 9">
    <name type="scientific">Owenia fusiformis</name>
    <name type="common">Polychaete worm</name>
    <dbReference type="NCBI Taxonomy" id="6347"/>
    <lineage>
        <taxon>Eukaryota</taxon>
        <taxon>Metazoa</taxon>
        <taxon>Spiralia</taxon>
        <taxon>Lophotrochozoa</taxon>
        <taxon>Annelida</taxon>
        <taxon>Polychaeta</taxon>
        <taxon>Sedentaria</taxon>
        <taxon>Canalipalpata</taxon>
        <taxon>Sabellida</taxon>
        <taxon>Oweniida</taxon>
        <taxon>Oweniidae</taxon>
        <taxon>Owenia</taxon>
    </lineage>
</organism>
<dbReference type="CDD" id="cd19756">
    <property type="entry name" value="Bbox2"/>
    <property type="match status" value="1"/>
</dbReference>
<evidence type="ECO:0000256" key="2">
    <source>
        <dbReference type="ARBA" id="ARBA00022771"/>
    </source>
</evidence>
<evidence type="ECO:0000313" key="9">
    <source>
        <dbReference type="Proteomes" id="UP000749559"/>
    </source>
</evidence>
<dbReference type="SMART" id="SM00184">
    <property type="entry name" value="RING"/>
    <property type="match status" value="1"/>
</dbReference>
<evidence type="ECO:0000256" key="5">
    <source>
        <dbReference type="SAM" id="MobiDB-lite"/>
    </source>
</evidence>
<keyword evidence="1" id="KW-0479">Metal-binding</keyword>
<name>A0A8S4PM64_OWEFU</name>
<dbReference type="InterPro" id="IPR017907">
    <property type="entry name" value="Znf_RING_CS"/>
</dbReference>
<dbReference type="GO" id="GO:0045087">
    <property type="term" value="P:innate immune response"/>
    <property type="evidence" value="ECO:0007669"/>
    <property type="project" value="TreeGrafter"/>
</dbReference>
<dbReference type="Gene3D" id="3.30.160.60">
    <property type="entry name" value="Classic Zinc Finger"/>
    <property type="match status" value="1"/>
</dbReference>
<keyword evidence="2 4" id="KW-0863">Zinc-finger</keyword>
<keyword evidence="9" id="KW-1185">Reference proteome</keyword>
<dbReference type="AlphaFoldDB" id="A0A8S4PM64"/>
<evidence type="ECO:0000313" key="8">
    <source>
        <dbReference type="EMBL" id="CAH1795431.1"/>
    </source>
</evidence>